<dbReference type="Proteomes" id="UP000245778">
    <property type="component" value="Unassembled WGS sequence"/>
</dbReference>
<organism evidence="1 2">
    <name type="scientific">Intestinimonas butyriciproducens</name>
    <dbReference type="NCBI Taxonomy" id="1297617"/>
    <lineage>
        <taxon>Bacteria</taxon>
        <taxon>Bacillati</taxon>
        <taxon>Bacillota</taxon>
        <taxon>Clostridia</taxon>
        <taxon>Eubacteriales</taxon>
        <taxon>Intestinimonas</taxon>
    </lineage>
</organism>
<evidence type="ECO:0000313" key="2">
    <source>
        <dbReference type="Proteomes" id="UP000245778"/>
    </source>
</evidence>
<dbReference type="GeneID" id="93230775"/>
<dbReference type="EMBL" id="QEKK01000004">
    <property type="protein sequence ID" value="PVY58691.1"/>
    <property type="molecule type" value="Genomic_DNA"/>
</dbReference>
<sequence>MIDAKKELQYRLAVRMLEHLAEIGLLSAEELVYAKRLAGEKYTPQTVWE</sequence>
<dbReference type="RefSeq" id="WP_165366594.1">
    <property type="nucleotide sequence ID" value="NZ_CP011524.1"/>
</dbReference>
<accession>A0A2U1CCW4</accession>
<gene>
    <name evidence="1" type="ORF">C7373_104290</name>
</gene>
<protein>
    <submittedName>
        <fullName evidence="1">Uncharacterized protein</fullName>
    </submittedName>
</protein>
<comment type="caution">
    <text evidence="1">The sequence shown here is derived from an EMBL/GenBank/DDBJ whole genome shotgun (WGS) entry which is preliminary data.</text>
</comment>
<reference evidence="1 2" key="1">
    <citation type="submission" date="2018-04" db="EMBL/GenBank/DDBJ databases">
        <title>Genomic Encyclopedia of Type Strains, Phase IV (KMG-IV): sequencing the most valuable type-strain genomes for metagenomic binning, comparative biology and taxonomic classification.</title>
        <authorList>
            <person name="Goeker M."/>
        </authorList>
    </citation>
    <scope>NUCLEOTIDE SEQUENCE [LARGE SCALE GENOMIC DNA]</scope>
    <source>
        <strain evidence="1 2">DSM 26588</strain>
    </source>
</reference>
<dbReference type="AlphaFoldDB" id="A0A2U1CCW4"/>
<proteinExistence type="predicted"/>
<name>A0A2U1CCW4_9FIRM</name>
<evidence type="ECO:0000313" key="1">
    <source>
        <dbReference type="EMBL" id="PVY58691.1"/>
    </source>
</evidence>